<dbReference type="AlphaFoldDB" id="M1DKN9"/>
<accession>M1DKN9</accession>
<dbReference type="Gramene" id="PGSC0003DMT400090564">
    <property type="protein sequence ID" value="PGSC0003DMT400090564"/>
    <property type="gene ID" value="PGSC0003DMG400040135"/>
</dbReference>
<dbReference type="HOGENOM" id="CLU_2268547_0_0_1"/>
<evidence type="ECO:0000313" key="1">
    <source>
        <dbReference type="EnsemblPlants" id="PGSC0003DMT400090564"/>
    </source>
</evidence>
<protein>
    <submittedName>
        <fullName evidence="1">Uncharacterized protein</fullName>
    </submittedName>
</protein>
<proteinExistence type="predicted"/>
<sequence length="103" mass="10813">MNAHNKAQLTHEMINCALKGSNCDSPLSKMLKFTILASNASSSSTKLTQHHKGLFKACNRLSVKSICCGMNARDHNMGLGICAGATSALAPLGPAIEVSLNDV</sequence>
<reference evidence="2" key="1">
    <citation type="journal article" date="2011" name="Nature">
        <title>Genome sequence and analysis of the tuber crop potato.</title>
        <authorList>
            <consortium name="The Potato Genome Sequencing Consortium"/>
        </authorList>
    </citation>
    <scope>NUCLEOTIDE SEQUENCE [LARGE SCALE GENOMIC DNA]</scope>
    <source>
        <strain evidence="2">cv. DM1-3 516 R44</strain>
    </source>
</reference>
<dbReference type="Proteomes" id="UP000011115">
    <property type="component" value="Unassembled WGS sequence"/>
</dbReference>
<dbReference type="PaxDb" id="4113-PGSC0003DMT400090564"/>
<keyword evidence="2" id="KW-1185">Reference proteome</keyword>
<dbReference type="EnsemblPlants" id="PGSC0003DMT400090564">
    <property type="protein sequence ID" value="PGSC0003DMT400090564"/>
    <property type="gene ID" value="PGSC0003DMG400040135"/>
</dbReference>
<organism evidence="1 2">
    <name type="scientific">Solanum tuberosum</name>
    <name type="common">Potato</name>
    <dbReference type="NCBI Taxonomy" id="4113"/>
    <lineage>
        <taxon>Eukaryota</taxon>
        <taxon>Viridiplantae</taxon>
        <taxon>Streptophyta</taxon>
        <taxon>Embryophyta</taxon>
        <taxon>Tracheophyta</taxon>
        <taxon>Spermatophyta</taxon>
        <taxon>Magnoliopsida</taxon>
        <taxon>eudicotyledons</taxon>
        <taxon>Gunneridae</taxon>
        <taxon>Pentapetalae</taxon>
        <taxon>asterids</taxon>
        <taxon>lamiids</taxon>
        <taxon>Solanales</taxon>
        <taxon>Solanaceae</taxon>
        <taxon>Solanoideae</taxon>
        <taxon>Solaneae</taxon>
        <taxon>Solanum</taxon>
    </lineage>
</organism>
<name>M1DKN9_SOLTU</name>
<evidence type="ECO:0000313" key="2">
    <source>
        <dbReference type="Proteomes" id="UP000011115"/>
    </source>
</evidence>
<reference evidence="1" key="2">
    <citation type="submission" date="2015-06" db="UniProtKB">
        <authorList>
            <consortium name="EnsemblPlants"/>
        </authorList>
    </citation>
    <scope>IDENTIFICATION</scope>
    <source>
        <strain evidence="1">DM1-3 516 R44</strain>
    </source>
</reference>
<dbReference type="InParanoid" id="M1DKN9"/>